<evidence type="ECO:0000313" key="2">
    <source>
        <dbReference type="Proteomes" id="UP000837857"/>
    </source>
</evidence>
<accession>A0ABN8I3G7</accession>
<sequence>MKSLSFMDISTMLCRNFSDTATDPPQYNSLVTLLKTQGDAAKFASTLGGLSMIINDIKANDKGIGGVRSEILKEKASGRLASSKVEELICMGLE</sequence>
<dbReference type="Proteomes" id="UP000837857">
    <property type="component" value="Chromosome 16"/>
</dbReference>
<keyword evidence="2" id="KW-1185">Reference proteome</keyword>
<evidence type="ECO:0000313" key="1">
    <source>
        <dbReference type="EMBL" id="CAH2044903.1"/>
    </source>
</evidence>
<proteinExistence type="predicted"/>
<gene>
    <name evidence="1" type="ORF">IPOD504_LOCUS4841</name>
</gene>
<feature type="non-terminal residue" evidence="1">
    <location>
        <position position="94"/>
    </location>
</feature>
<dbReference type="EMBL" id="OW152828">
    <property type="protein sequence ID" value="CAH2044903.1"/>
    <property type="molecule type" value="Genomic_DNA"/>
</dbReference>
<protein>
    <submittedName>
        <fullName evidence="1">Uncharacterized protein</fullName>
    </submittedName>
</protein>
<organism evidence="1 2">
    <name type="scientific">Iphiclides podalirius</name>
    <name type="common">scarce swallowtail</name>
    <dbReference type="NCBI Taxonomy" id="110791"/>
    <lineage>
        <taxon>Eukaryota</taxon>
        <taxon>Metazoa</taxon>
        <taxon>Ecdysozoa</taxon>
        <taxon>Arthropoda</taxon>
        <taxon>Hexapoda</taxon>
        <taxon>Insecta</taxon>
        <taxon>Pterygota</taxon>
        <taxon>Neoptera</taxon>
        <taxon>Endopterygota</taxon>
        <taxon>Lepidoptera</taxon>
        <taxon>Glossata</taxon>
        <taxon>Ditrysia</taxon>
        <taxon>Papilionoidea</taxon>
        <taxon>Papilionidae</taxon>
        <taxon>Papilioninae</taxon>
        <taxon>Iphiclides</taxon>
    </lineage>
</organism>
<name>A0ABN8I3G7_9NEOP</name>
<reference evidence="1" key="1">
    <citation type="submission" date="2022-03" db="EMBL/GenBank/DDBJ databases">
        <authorList>
            <person name="Martin H S."/>
        </authorList>
    </citation>
    <scope>NUCLEOTIDE SEQUENCE</scope>
</reference>